<dbReference type="PANTHER" id="PTHR43856:SF1">
    <property type="entry name" value="MITOCHONDRIAL CARDIOLIPIN HYDROLASE"/>
    <property type="match status" value="1"/>
</dbReference>
<sequence length="581" mass="66279">MRNRNEQNGLEATVITGSYGALISIRVTNEQSVNKPDFLGFAIKRDDLTEQESYPLRGFKYFVDSDRLQTKGQLFDTDKQPVQSFFWEDFSVKPQHDYVYHLIPVYGIPKNLQYGPEVTVSISSENVQGSVHSVHFNMGVAGSLAYARRFDDKRPDQMNEDEKRNVRKWLSRGLEEALLGFIQKAIQNKFGLRIAFYEFTYSPVLLKLKEAIEAGCHVEIVYDSRQEEEENDQAIDAADLPRTAKTSTGVTYNVLHRRTKDPQVPSHNKFMILMNKEVPVEIWFGSTNITDKGILGHSNVGHHIVDKALAKKYFDYWECLATDPSEADIQVAVDKIQGDIANIPDFKDNYTPFFSPRAAKTVLETYGKFIAGANQMVCGIFPFSFSKVMKASLSTPNKALKYLMVDKYKNAAGIIKDKNTLIVNGAYFSKPMFDWLEEINSGILLNKHPNPYIGTNYVHNKVLLIDPLTDNAVIIVGSANFSDPSVTSNDENTVVIKGGYEMRRICDIYFTEFYRIFHHFFVRVATQEINKDLDLTAGNVNNPLHLKTDNSWVAQFRQDHFKIIMQEQMRLMPLDYGQRPS</sequence>
<keyword evidence="4" id="KW-0378">Hydrolase</keyword>
<dbReference type="PANTHER" id="PTHR43856">
    <property type="entry name" value="CARDIOLIPIN HYDROLASE"/>
    <property type="match status" value="1"/>
</dbReference>
<dbReference type="Proteomes" id="UP001324380">
    <property type="component" value="Chromosome"/>
</dbReference>
<evidence type="ECO:0000256" key="1">
    <source>
        <dbReference type="ARBA" id="ARBA00000798"/>
    </source>
</evidence>
<evidence type="ECO:0000256" key="5">
    <source>
        <dbReference type="ARBA" id="ARBA00022963"/>
    </source>
</evidence>
<evidence type="ECO:0000259" key="7">
    <source>
        <dbReference type="PROSITE" id="PS50035"/>
    </source>
</evidence>
<name>A0ABZ0TNH8_9SPHI</name>
<comment type="catalytic activity">
    <reaction evidence="1">
        <text>a 1,2-diacyl-sn-glycero-3-phosphocholine + H2O = a 1,2-diacyl-sn-glycero-3-phosphate + choline + H(+)</text>
        <dbReference type="Rhea" id="RHEA:14445"/>
        <dbReference type="ChEBI" id="CHEBI:15354"/>
        <dbReference type="ChEBI" id="CHEBI:15377"/>
        <dbReference type="ChEBI" id="CHEBI:15378"/>
        <dbReference type="ChEBI" id="CHEBI:57643"/>
        <dbReference type="ChEBI" id="CHEBI:58608"/>
        <dbReference type="EC" id="3.1.4.4"/>
    </reaction>
</comment>
<organism evidence="8 9">
    <name type="scientific">Mucilaginibacter sabulilitoris</name>
    <dbReference type="NCBI Taxonomy" id="1173583"/>
    <lineage>
        <taxon>Bacteria</taxon>
        <taxon>Pseudomonadati</taxon>
        <taxon>Bacteroidota</taxon>
        <taxon>Sphingobacteriia</taxon>
        <taxon>Sphingobacteriales</taxon>
        <taxon>Sphingobacteriaceae</taxon>
        <taxon>Mucilaginibacter</taxon>
    </lineage>
</organism>
<dbReference type="EMBL" id="CP139558">
    <property type="protein sequence ID" value="WPU94706.1"/>
    <property type="molecule type" value="Genomic_DNA"/>
</dbReference>
<evidence type="ECO:0000256" key="4">
    <source>
        <dbReference type="ARBA" id="ARBA00022801"/>
    </source>
</evidence>
<proteinExistence type="inferred from homology"/>
<accession>A0ABZ0TNH8</accession>
<keyword evidence="5" id="KW-0442">Lipid degradation</keyword>
<evidence type="ECO:0000313" key="9">
    <source>
        <dbReference type="Proteomes" id="UP001324380"/>
    </source>
</evidence>
<feature type="domain" description="PLD phosphodiesterase" evidence="7">
    <location>
        <begin position="454"/>
        <end position="485"/>
    </location>
</feature>
<dbReference type="Pfam" id="PF13091">
    <property type="entry name" value="PLDc_2"/>
    <property type="match status" value="2"/>
</dbReference>
<dbReference type="PROSITE" id="PS50035">
    <property type="entry name" value="PLD"/>
    <property type="match status" value="1"/>
</dbReference>
<evidence type="ECO:0000313" key="8">
    <source>
        <dbReference type="EMBL" id="WPU94706.1"/>
    </source>
</evidence>
<dbReference type="Gene3D" id="3.30.870.10">
    <property type="entry name" value="Endonuclease Chain A"/>
    <property type="match status" value="2"/>
</dbReference>
<keyword evidence="6" id="KW-0443">Lipid metabolism</keyword>
<dbReference type="InterPro" id="IPR001736">
    <property type="entry name" value="PLipase_D/transphosphatidylase"/>
</dbReference>
<protein>
    <recommendedName>
        <fullName evidence="3">phospholipase D</fullName>
        <ecNumber evidence="3">3.1.4.4</ecNumber>
    </recommendedName>
</protein>
<dbReference type="SUPFAM" id="SSF56024">
    <property type="entry name" value="Phospholipase D/nuclease"/>
    <property type="match status" value="2"/>
</dbReference>
<dbReference type="EC" id="3.1.4.4" evidence="3"/>
<dbReference type="CDD" id="cd09172">
    <property type="entry name" value="PLDc_Nuc_like_unchar1_1"/>
    <property type="match status" value="1"/>
</dbReference>
<gene>
    <name evidence="8" type="ORF">SNE25_04125</name>
</gene>
<keyword evidence="9" id="KW-1185">Reference proteome</keyword>
<evidence type="ECO:0000256" key="3">
    <source>
        <dbReference type="ARBA" id="ARBA00012027"/>
    </source>
</evidence>
<comment type="similarity">
    <text evidence="2">Belongs to the phospholipase D family.</text>
</comment>
<dbReference type="InterPro" id="IPR025202">
    <property type="entry name" value="PLD-like_dom"/>
</dbReference>
<reference evidence="8 9" key="1">
    <citation type="submission" date="2023-11" db="EMBL/GenBank/DDBJ databases">
        <title>Analysis of the Genomes of Mucilaginibacter gossypii cycad 4 and M. sabulilitoris SNA2: microbes with the potential for plant growth promotion.</title>
        <authorList>
            <person name="Hirsch A.M."/>
            <person name="Humm E."/>
            <person name="Rubbi M."/>
            <person name="Del Vecchio G."/>
            <person name="Ha S.M."/>
            <person name="Pellegrini M."/>
            <person name="Gunsalus R.P."/>
        </authorList>
    </citation>
    <scope>NUCLEOTIDE SEQUENCE [LARGE SCALE GENOMIC DNA]</scope>
    <source>
        <strain evidence="8 9">SNA2</strain>
    </source>
</reference>
<evidence type="ECO:0000256" key="2">
    <source>
        <dbReference type="ARBA" id="ARBA00008664"/>
    </source>
</evidence>
<evidence type="ECO:0000256" key="6">
    <source>
        <dbReference type="ARBA" id="ARBA00023098"/>
    </source>
</evidence>
<dbReference type="RefSeq" id="WP_321563822.1">
    <property type="nucleotide sequence ID" value="NZ_CP139558.1"/>
</dbReference>
<dbReference type="InterPro" id="IPR051406">
    <property type="entry name" value="PLD_domain"/>
</dbReference>